<dbReference type="GO" id="GO:0003844">
    <property type="term" value="F:1,4-alpha-glucan branching enzyme activity"/>
    <property type="evidence" value="ECO:0007669"/>
    <property type="project" value="UniProtKB-UniRule"/>
</dbReference>
<dbReference type="GO" id="GO:0005829">
    <property type="term" value="C:cytosol"/>
    <property type="evidence" value="ECO:0007669"/>
    <property type="project" value="TreeGrafter"/>
</dbReference>
<dbReference type="InterPro" id="IPR006407">
    <property type="entry name" value="GlgB"/>
</dbReference>
<feature type="active site" description="Proton donor" evidence="10 11">
    <location>
        <position position="458"/>
    </location>
</feature>
<comment type="pathway">
    <text evidence="3 10">Glycan biosynthesis; glycogen biosynthesis.</text>
</comment>
<protein>
    <recommendedName>
        <fullName evidence="10">1,4-alpha-glucan branching enzyme GlgB</fullName>
        <ecNumber evidence="10">2.4.1.18</ecNumber>
    </recommendedName>
    <alternativeName>
        <fullName evidence="10">1,4-alpha-D-glucan:1,4-alpha-D-glucan 6-glucosyl-transferase</fullName>
    </alternativeName>
    <alternativeName>
        <fullName evidence="10">Alpha-(1-&gt;4)-glucan branching enzyme</fullName>
    </alternativeName>
    <alternativeName>
        <fullName evidence="10">Glycogen branching enzyme</fullName>
        <shortName evidence="10">BE</shortName>
    </alternativeName>
</protein>
<dbReference type="eggNOG" id="COG0296">
    <property type="taxonomic scope" value="Bacteria"/>
</dbReference>
<feature type="active site" description="Nucleophile" evidence="10 11">
    <location>
        <position position="405"/>
    </location>
</feature>
<dbReference type="FunFam" id="2.60.40.10:FF:000169">
    <property type="entry name" value="1,4-alpha-glucan branching enzyme GlgB"/>
    <property type="match status" value="1"/>
</dbReference>
<keyword evidence="7 10" id="KW-0808">Transferase</keyword>
<dbReference type="InterPro" id="IPR044143">
    <property type="entry name" value="GlgB_N_E_set_prok"/>
</dbReference>
<evidence type="ECO:0000256" key="9">
    <source>
        <dbReference type="ARBA" id="ARBA00023277"/>
    </source>
</evidence>
<dbReference type="InterPro" id="IPR006048">
    <property type="entry name" value="A-amylase/branching_C"/>
</dbReference>
<keyword evidence="14" id="KW-1185">Reference proteome</keyword>
<dbReference type="NCBIfam" id="NF008967">
    <property type="entry name" value="PRK12313.1"/>
    <property type="match status" value="1"/>
</dbReference>
<comment type="caution">
    <text evidence="13">The sequence shown here is derived from an EMBL/GenBank/DDBJ whole genome shotgun (WGS) entry which is preliminary data.</text>
</comment>
<keyword evidence="5 10" id="KW-0321">Glycogen metabolism</keyword>
<dbReference type="Gene3D" id="2.60.40.10">
    <property type="entry name" value="Immunoglobulins"/>
    <property type="match status" value="1"/>
</dbReference>
<dbReference type="SUPFAM" id="SSF51445">
    <property type="entry name" value="(Trans)glycosidases"/>
    <property type="match status" value="1"/>
</dbReference>
<dbReference type="AlphaFoldDB" id="A3VFV5"/>
<comment type="function">
    <text evidence="2 10">Catalyzes the formation of the alpha-1,6-glucosidic linkages in glycogen by scission of a 1,4-alpha-linked oligosaccharide from growing alpha-1,4-glucan chains and the subsequent attachment of the oligosaccharide to the alpha-1,6 position.</text>
</comment>
<dbReference type="UniPathway" id="UPA00164"/>
<name>A3VFV5_9RHOB</name>
<dbReference type="HAMAP" id="MF_00685">
    <property type="entry name" value="GlgB"/>
    <property type="match status" value="1"/>
</dbReference>
<feature type="domain" description="Glycosyl hydrolase family 13 catalytic" evidence="12">
    <location>
        <begin position="248"/>
        <end position="602"/>
    </location>
</feature>
<keyword evidence="8 10" id="KW-0320">Glycogen biosynthesis</keyword>
<dbReference type="GO" id="GO:0005978">
    <property type="term" value="P:glycogen biosynthetic process"/>
    <property type="evidence" value="ECO:0007669"/>
    <property type="project" value="UniProtKB-UniRule"/>
</dbReference>
<dbReference type="EC" id="2.4.1.18" evidence="10"/>
<dbReference type="FunFam" id="2.60.40.1180:FF:000002">
    <property type="entry name" value="1,4-alpha-glucan branching enzyme GlgB"/>
    <property type="match status" value="1"/>
</dbReference>
<evidence type="ECO:0000256" key="8">
    <source>
        <dbReference type="ARBA" id="ARBA00023056"/>
    </source>
</evidence>
<dbReference type="NCBIfam" id="TIGR01515">
    <property type="entry name" value="branching_enzym"/>
    <property type="match status" value="1"/>
</dbReference>
<evidence type="ECO:0000313" key="14">
    <source>
        <dbReference type="Proteomes" id="UP000002931"/>
    </source>
</evidence>
<dbReference type="InterPro" id="IPR006047">
    <property type="entry name" value="GH13_cat_dom"/>
</dbReference>
<dbReference type="PIRSF" id="PIRSF000463">
    <property type="entry name" value="GlgB"/>
    <property type="match status" value="1"/>
</dbReference>
<dbReference type="NCBIfam" id="NF003811">
    <property type="entry name" value="PRK05402.1"/>
    <property type="match status" value="1"/>
</dbReference>
<evidence type="ECO:0000256" key="10">
    <source>
        <dbReference type="HAMAP-Rule" id="MF_00685"/>
    </source>
</evidence>
<keyword evidence="9 10" id="KW-0119">Carbohydrate metabolism</keyword>
<evidence type="ECO:0000259" key="12">
    <source>
        <dbReference type="SMART" id="SM00642"/>
    </source>
</evidence>
<dbReference type="Pfam" id="PF22019">
    <property type="entry name" value="GlgB_N"/>
    <property type="match status" value="1"/>
</dbReference>
<organism evidence="13 14">
    <name type="scientific">Maritimibacter alkaliphilus HTCC2654</name>
    <dbReference type="NCBI Taxonomy" id="314271"/>
    <lineage>
        <taxon>Bacteria</taxon>
        <taxon>Pseudomonadati</taxon>
        <taxon>Pseudomonadota</taxon>
        <taxon>Alphaproteobacteria</taxon>
        <taxon>Rhodobacterales</taxon>
        <taxon>Roseobacteraceae</taxon>
        <taxon>Maritimibacter</taxon>
    </lineage>
</organism>
<comment type="subunit">
    <text evidence="10">Monomer.</text>
</comment>
<dbReference type="SUPFAM" id="SSF51011">
    <property type="entry name" value="Glycosyl hydrolase domain"/>
    <property type="match status" value="1"/>
</dbReference>
<dbReference type="HOGENOM" id="CLU_004245_3_2_5"/>
<evidence type="ECO:0000256" key="3">
    <source>
        <dbReference type="ARBA" id="ARBA00004964"/>
    </source>
</evidence>
<comment type="catalytic activity">
    <reaction evidence="1 10">
        <text>Transfers a segment of a (1-&gt;4)-alpha-D-glucan chain to a primary hydroxy group in a similar glucan chain.</text>
        <dbReference type="EC" id="2.4.1.18"/>
    </reaction>
</comment>
<dbReference type="EMBL" id="AAMT01000007">
    <property type="protein sequence ID" value="EAQ12731.1"/>
    <property type="molecule type" value="Genomic_DNA"/>
</dbReference>
<evidence type="ECO:0000256" key="7">
    <source>
        <dbReference type="ARBA" id="ARBA00022679"/>
    </source>
</evidence>
<dbReference type="GO" id="GO:0043169">
    <property type="term" value="F:cation binding"/>
    <property type="evidence" value="ECO:0007669"/>
    <property type="project" value="InterPro"/>
</dbReference>
<evidence type="ECO:0000256" key="11">
    <source>
        <dbReference type="PIRSR" id="PIRSR000463-1"/>
    </source>
</evidence>
<evidence type="ECO:0000256" key="2">
    <source>
        <dbReference type="ARBA" id="ARBA00002953"/>
    </source>
</evidence>
<dbReference type="InterPro" id="IPR013783">
    <property type="entry name" value="Ig-like_fold"/>
</dbReference>
<dbReference type="Proteomes" id="UP000002931">
    <property type="component" value="Unassembled WGS sequence"/>
</dbReference>
<dbReference type="Gene3D" id="3.20.20.80">
    <property type="entry name" value="Glycosidases"/>
    <property type="match status" value="1"/>
</dbReference>
<dbReference type="InterPro" id="IPR014756">
    <property type="entry name" value="Ig_E-set"/>
</dbReference>
<evidence type="ECO:0000313" key="13">
    <source>
        <dbReference type="EMBL" id="EAQ12731.1"/>
    </source>
</evidence>
<dbReference type="Pfam" id="PF02806">
    <property type="entry name" value="Alpha-amylase_C"/>
    <property type="match status" value="1"/>
</dbReference>
<evidence type="ECO:0000256" key="4">
    <source>
        <dbReference type="ARBA" id="ARBA00009000"/>
    </source>
</evidence>
<comment type="similarity">
    <text evidence="4 10">Belongs to the glycosyl hydrolase 13 family. GlgB subfamily.</text>
</comment>
<reference evidence="13 14" key="1">
    <citation type="journal article" date="2010" name="J. Bacteriol.">
        <title>Genome sequences of Pelagibaca bermudensis HTCC2601T and Maritimibacter alkaliphilus HTCC2654T, the type strains of two marine Roseobacter genera.</title>
        <authorList>
            <person name="Thrash J.C."/>
            <person name="Cho J.C."/>
            <person name="Ferriera S."/>
            <person name="Johnson J."/>
            <person name="Vergin K.L."/>
            <person name="Giovannoni S.J."/>
        </authorList>
    </citation>
    <scope>NUCLEOTIDE SEQUENCE [LARGE SCALE GENOMIC DNA]</scope>
    <source>
        <strain evidence="13 14">HTCC2654</strain>
    </source>
</reference>
<proteinExistence type="inferred from homology"/>
<dbReference type="FunFam" id="3.20.20.80:FF:000003">
    <property type="entry name" value="1,4-alpha-glucan branching enzyme GlgB"/>
    <property type="match status" value="1"/>
</dbReference>
<dbReference type="InterPro" id="IPR054169">
    <property type="entry name" value="GlgB_N"/>
</dbReference>
<dbReference type="STRING" id="314271.RB2654_06464"/>
<dbReference type="GO" id="GO:0004553">
    <property type="term" value="F:hydrolase activity, hydrolyzing O-glycosyl compounds"/>
    <property type="evidence" value="ECO:0007669"/>
    <property type="project" value="InterPro"/>
</dbReference>
<dbReference type="InterPro" id="IPR013780">
    <property type="entry name" value="Glyco_hydro_b"/>
</dbReference>
<dbReference type="PANTHER" id="PTHR43651">
    <property type="entry name" value="1,4-ALPHA-GLUCAN-BRANCHING ENZYME"/>
    <property type="match status" value="1"/>
</dbReference>
<accession>A3VFV5</accession>
<dbReference type="CDD" id="cd11322">
    <property type="entry name" value="AmyAc_Glg_BE"/>
    <property type="match status" value="1"/>
</dbReference>
<dbReference type="Gene3D" id="2.60.40.1180">
    <property type="entry name" value="Golgi alpha-mannosidase II"/>
    <property type="match status" value="1"/>
</dbReference>
<dbReference type="CDD" id="cd02855">
    <property type="entry name" value="E_set_GBE_prok_N"/>
    <property type="match status" value="1"/>
</dbReference>
<dbReference type="InterPro" id="IPR017853">
    <property type="entry name" value="GH"/>
</dbReference>
<dbReference type="PANTHER" id="PTHR43651:SF3">
    <property type="entry name" value="1,4-ALPHA-GLUCAN-BRANCHING ENZYME"/>
    <property type="match status" value="1"/>
</dbReference>
<dbReference type="SMART" id="SM00642">
    <property type="entry name" value="Aamy"/>
    <property type="match status" value="1"/>
</dbReference>
<evidence type="ECO:0000256" key="6">
    <source>
        <dbReference type="ARBA" id="ARBA00022676"/>
    </source>
</evidence>
<dbReference type="InterPro" id="IPR004193">
    <property type="entry name" value="Glyco_hydro_13_N"/>
</dbReference>
<dbReference type="SUPFAM" id="SSF81296">
    <property type="entry name" value="E set domains"/>
    <property type="match status" value="1"/>
</dbReference>
<evidence type="ECO:0000256" key="1">
    <source>
        <dbReference type="ARBA" id="ARBA00000826"/>
    </source>
</evidence>
<evidence type="ECO:0000256" key="5">
    <source>
        <dbReference type="ARBA" id="ARBA00022600"/>
    </source>
</evidence>
<gene>
    <name evidence="10" type="primary">glgB</name>
    <name evidence="13" type="ORF">RB2654_06464</name>
</gene>
<keyword evidence="6 10" id="KW-0328">Glycosyltransferase</keyword>
<sequence>MGANMTSPTDVQRLLDADHDDPFSVLGPHEAGDGRVVTAFDPGAARVSALVGDQIFPLDPVEGAPGLFRGPVAGTDPYTLRGETDEAAWDWDDPYRFGPVLGEIDEYLLGEGNHLRLWEALGAHVTEHEGTRGTHFAVWAPNARRVSLVGDFNLWDERRTPMRRRGGTGVWEIFVPGLGDGALYRYDIKGADGSTQPRKADPVGFGSEHPPANASVVRDISGYGWSDDLWMHTRPERHDRRAPISIYEVHLPSWRRKDGGRPISYVEAADELVAYVKDMGFTHIELMPVSEYPFDGSWGYQPIGLFAPTIRCGLPHEFRDLVNAAHRAGIGVLLDWVPGHFPTDAHGLGRFDGTPLYEHADPKEGFHHDWNTLIYNYGRREVSNYLIANALYWLEEYHADGLRVDAVASMLYRDYSRPQGEWVPNKDGGRENYEAIDMLRRMNTATYGHDAGIMTVAEESTAYPGVSAPVDAGGLGFGFKWNMGWMNDTLEYIRKDPIYRAHHHHQMTFGLNYAFSENFILPISHDEVVHGKGSMIGKMPGTGWEKFANLRAYYGFMWGHPGKKLLFMGQEIAQWAEWNHDGEVDWACLGDDNHAGMQALVRDLNRLYTSTPALYARDADPEGFQWIEGGDTRNSVFSWIRRGEAGDPPVAVICNFTPQEQTGYRIGLPHTGLWREALNTDAAIYGGGNRGNLGGVTATEGASHGLPAIAELTVPPLSAVYLVHEG</sequence>
<dbReference type="Pfam" id="PF02922">
    <property type="entry name" value="CBM_48"/>
    <property type="match status" value="1"/>
</dbReference>
<dbReference type="InterPro" id="IPR037439">
    <property type="entry name" value="Branching_enzy"/>
</dbReference>